<keyword evidence="9" id="KW-0119">Carbohydrate metabolism</keyword>
<evidence type="ECO:0000256" key="5">
    <source>
        <dbReference type="ARBA" id="ARBA00013189"/>
    </source>
</evidence>
<dbReference type="InterPro" id="IPR005886">
    <property type="entry name" value="UDP_G4E"/>
</dbReference>
<comment type="catalytic activity">
    <reaction evidence="1">
        <text>UDP-alpha-D-glucose = UDP-alpha-D-galactose</text>
        <dbReference type="Rhea" id="RHEA:22168"/>
        <dbReference type="ChEBI" id="CHEBI:58885"/>
        <dbReference type="ChEBI" id="CHEBI:66914"/>
        <dbReference type="EC" id="5.1.3.2"/>
    </reaction>
</comment>
<evidence type="ECO:0000256" key="10">
    <source>
        <dbReference type="ARBA" id="ARBA00031367"/>
    </source>
</evidence>
<feature type="domain" description="NAD-dependent epimerase/dehydratase" evidence="12">
    <location>
        <begin position="14"/>
        <end position="259"/>
    </location>
</feature>
<dbReference type="InterPro" id="IPR001509">
    <property type="entry name" value="Epimerase_deHydtase"/>
</dbReference>
<dbReference type="InterPro" id="IPR036291">
    <property type="entry name" value="NAD(P)-bd_dom_sf"/>
</dbReference>
<evidence type="ECO:0000256" key="1">
    <source>
        <dbReference type="ARBA" id="ARBA00000083"/>
    </source>
</evidence>
<comment type="similarity">
    <text evidence="4">Belongs to the NAD(P)-dependent epimerase/dehydratase family.</text>
</comment>
<evidence type="ECO:0000259" key="12">
    <source>
        <dbReference type="Pfam" id="PF01370"/>
    </source>
</evidence>
<protein>
    <recommendedName>
        <fullName evidence="6">UDP-glucose 4-epimerase</fullName>
        <ecNumber evidence="5">5.1.3.2</ecNumber>
    </recommendedName>
    <alternativeName>
        <fullName evidence="11">Galactowaldenase</fullName>
    </alternativeName>
    <alternativeName>
        <fullName evidence="10">UDP-galactose 4-epimerase</fullName>
    </alternativeName>
</protein>
<name>A0ABV6QUC8_9ACTN</name>
<evidence type="ECO:0000256" key="9">
    <source>
        <dbReference type="ARBA" id="ARBA00023277"/>
    </source>
</evidence>
<dbReference type="SUPFAM" id="SSF51735">
    <property type="entry name" value="NAD(P)-binding Rossmann-fold domains"/>
    <property type="match status" value="1"/>
</dbReference>
<dbReference type="GO" id="GO:0003978">
    <property type="term" value="F:UDP-glucose 4-epimerase activity"/>
    <property type="evidence" value="ECO:0007669"/>
    <property type="project" value="UniProtKB-EC"/>
</dbReference>
<dbReference type="EMBL" id="JBHLTC010000030">
    <property type="protein sequence ID" value="MFC0627202.1"/>
    <property type="molecule type" value="Genomic_DNA"/>
</dbReference>
<comment type="pathway">
    <text evidence="3">Carbohydrate metabolism; galactose metabolism.</text>
</comment>
<evidence type="ECO:0000256" key="6">
    <source>
        <dbReference type="ARBA" id="ARBA00018569"/>
    </source>
</evidence>
<organism evidence="13 14">
    <name type="scientific">Kribbella deserti</name>
    <dbReference type="NCBI Taxonomy" id="1926257"/>
    <lineage>
        <taxon>Bacteria</taxon>
        <taxon>Bacillati</taxon>
        <taxon>Actinomycetota</taxon>
        <taxon>Actinomycetes</taxon>
        <taxon>Propionibacteriales</taxon>
        <taxon>Kribbellaceae</taxon>
        <taxon>Kribbella</taxon>
    </lineage>
</organism>
<evidence type="ECO:0000256" key="2">
    <source>
        <dbReference type="ARBA" id="ARBA00001911"/>
    </source>
</evidence>
<dbReference type="Gene3D" id="3.40.50.720">
    <property type="entry name" value="NAD(P)-binding Rossmann-like Domain"/>
    <property type="match status" value="1"/>
</dbReference>
<keyword evidence="8 13" id="KW-0413">Isomerase</keyword>
<dbReference type="Proteomes" id="UP001589890">
    <property type="component" value="Unassembled WGS sequence"/>
</dbReference>
<dbReference type="NCBIfam" id="TIGR01179">
    <property type="entry name" value="galE"/>
    <property type="match status" value="1"/>
</dbReference>
<proteinExistence type="inferred from homology"/>
<evidence type="ECO:0000256" key="8">
    <source>
        <dbReference type="ARBA" id="ARBA00023235"/>
    </source>
</evidence>
<evidence type="ECO:0000256" key="7">
    <source>
        <dbReference type="ARBA" id="ARBA00023027"/>
    </source>
</evidence>
<accession>A0ABV6QUC8</accession>
<reference evidence="13 14" key="1">
    <citation type="submission" date="2024-09" db="EMBL/GenBank/DDBJ databases">
        <authorList>
            <person name="Sun Q."/>
            <person name="Mori K."/>
        </authorList>
    </citation>
    <scope>NUCLEOTIDE SEQUENCE [LARGE SCALE GENOMIC DNA]</scope>
    <source>
        <strain evidence="13 14">CGMCC 1.15906</strain>
    </source>
</reference>
<keyword evidence="14" id="KW-1185">Reference proteome</keyword>
<evidence type="ECO:0000313" key="14">
    <source>
        <dbReference type="Proteomes" id="UP001589890"/>
    </source>
</evidence>
<dbReference type="Pfam" id="PF01370">
    <property type="entry name" value="Epimerase"/>
    <property type="match status" value="1"/>
</dbReference>
<dbReference type="EC" id="5.1.3.2" evidence="5"/>
<evidence type="ECO:0000256" key="4">
    <source>
        <dbReference type="ARBA" id="ARBA00007637"/>
    </source>
</evidence>
<gene>
    <name evidence="13" type="primary">galE</name>
    <name evidence="13" type="ORF">ACFFGN_24215</name>
</gene>
<dbReference type="RefSeq" id="WP_380051592.1">
    <property type="nucleotide sequence ID" value="NZ_JBHLTC010000030.1"/>
</dbReference>
<dbReference type="Gene3D" id="3.90.25.10">
    <property type="entry name" value="UDP-galactose 4-epimerase, domain 1"/>
    <property type="match status" value="1"/>
</dbReference>
<evidence type="ECO:0000256" key="11">
    <source>
        <dbReference type="ARBA" id="ARBA00033067"/>
    </source>
</evidence>
<evidence type="ECO:0000313" key="13">
    <source>
        <dbReference type="EMBL" id="MFC0627202.1"/>
    </source>
</evidence>
<comment type="caution">
    <text evidence="13">The sequence shown here is derived from an EMBL/GenBank/DDBJ whole genome shotgun (WGS) entry which is preliminary data.</text>
</comment>
<comment type="cofactor">
    <cofactor evidence="2">
        <name>NAD(+)</name>
        <dbReference type="ChEBI" id="CHEBI:57540"/>
    </cofactor>
</comment>
<sequence length="335" mass="35727">MTVTQQWNHPRPTWLITGGAGYIGAHVVETMVRAGRQVVVVDDLSTGSAGRLPAGVALETCSVLDTATLAAVMTRYDVTGVIHLAAKKAVGESVEQPLYYYDQNVRGTASLLEAMRAVDVRRLVFSSSAAVYGIPPAGEVTEDTPTDPINPYGATKLVCEWLIRDAAAAQNLSWISLRYFNIAGAGHPALGDPGVANLLQLTLRALTRGIRPQVYGDDHPTPDGTCIRDYLHVADLAEAHLAAVEALAADGIARTYNVGTGLGASVLDVLETASRVTGLHEPYEVTPRREIDPACVVANPARITSELGWRAQRTLHDMVTSAWAAFPQPVETLVG</sequence>
<keyword evidence="7" id="KW-0520">NAD</keyword>
<dbReference type="PANTHER" id="PTHR43725:SF53">
    <property type="entry name" value="UDP-ARABINOSE 4-EPIMERASE 1"/>
    <property type="match status" value="1"/>
</dbReference>
<dbReference type="PANTHER" id="PTHR43725">
    <property type="entry name" value="UDP-GLUCOSE 4-EPIMERASE"/>
    <property type="match status" value="1"/>
</dbReference>
<evidence type="ECO:0000256" key="3">
    <source>
        <dbReference type="ARBA" id="ARBA00004947"/>
    </source>
</evidence>